<name>A0A5M3XSN8_9ACTN</name>
<organism evidence="1 2">
    <name type="scientific">Acrocarpospora pleiomorpha</name>
    <dbReference type="NCBI Taxonomy" id="90975"/>
    <lineage>
        <taxon>Bacteria</taxon>
        <taxon>Bacillati</taxon>
        <taxon>Actinomycetota</taxon>
        <taxon>Actinomycetes</taxon>
        <taxon>Streptosporangiales</taxon>
        <taxon>Streptosporangiaceae</taxon>
        <taxon>Acrocarpospora</taxon>
    </lineage>
</organism>
<evidence type="ECO:0000313" key="2">
    <source>
        <dbReference type="Proteomes" id="UP000377595"/>
    </source>
</evidence>
<accession>A0A5M3XSN8</accession>
<sequence>MQDHGSAGIGNYGIVSLKELEALSVEQAAYEYVKAEGDGVARFSSSVR</sequence>
<dbReference type="RefSeq" id="WP_155346385.1">
    <property type="nucleotide sequence ID" value="NZ_BAAAHM010000019.1"/>
</dbReference>
<proteinExistence type="predicted"/>
<keyword evidence="2" id="KW-1185">Reference proteome</keyword>
<protein>
    <submittedName>
        <fullName evidence="1">Uncharacterized protein</fullName>
    </submittedName>
</protein>
<dbReference type="OrthoDB" id="3540971at2"/>
<dbReference type="EMBL" id="BLAF01000023">
    <property type="protein sequence ID" value="GES21388.1"/>
    <property type="molecule type" value="Genomic_DNA"/>
</dbReference>
<dbReference type="AlphaFoldDB" id="A0A5M3XSN8"/>
<gene>
    <name evidence="1" type="ORF">Aple_042840</name>
</gene>
<dbReference type="Proteomes" id="UP000377595">
    <property type="component" value="Unassembled WGS sequence"/>
</dbReference>
<evidence type="ECO:0000313" key="1">
    <source>
        <dbReference type="EMBL" id="GES21388.1"/>
    </source>
</evidence>
<comment type="caution">
    <text evidence="1">The sequence shown here is derived from an EMBL/GenBank/DDBJ whole genome shotgun (WGS) entry which is preliminary data.</text>
</comment>
<reference evidence="1 2" key="1">
    <citation type="submission" date="2019-10" db="EMBL/GenBank/DDBJ databases">
        <title>Whole genome shotgun sequence of Acrocarpospora pleiomorpha NBRC 16267.</title>
        <authorList>
            <person name="Ichikawa N."/>
            <person name="Kimura A."/>
            <person name="Kitahashi Y."/>
            <person name="Komaki H."/>
            <person name="Oguchi A."/>
        </authorList>
    </citation>
    <scope>NUCLEOTIDE SEQUENCE [LARGE SCALE GENOMIC DNA]</scope>
    <source>
        <strain evidence="1 2">NBRC 16267</strain>
    </source>
</reference>